<evidence type="ECO:0000256" key="1">
    <source>
        <dbReference type="SAM" id="Phobius"/>
    </source>
</evidence>
<comment type="caution">
    <text evidence="2">The sequence shown here is derived from an EMBL/GenBank/DDBJ whole genome shotgun (WGS) entry which is preliminary data.</text>
</comment>
<keyword evidence="1" id="KW-0812">Transmembrane</keyword>
<evidence type="ECO:0000313" key="3">
    <source>
        <dbReference type="Proteomes" id="UP001345013"/>
    </source>
</evidence>
<accession>A0ABR0KGR8</accession>
<dbReference type="Proteomes" id="UP001345013">
    <property type="component" value="Unassembled WGS sequence"/>
</dbReference>
<feature type="transmembrane region" description="Helical" evidence="1">
    <location>
        <begin position="99"/>
        <end position="120"/>
    </location>
</feature>
<feature type="transmembrane region" description="Helical" evidence="1">
    <location>
        <begin position="54"/>
        <end position="87"/>
    </location>
</feature>
<evidence type="ECO:0000313" key="2">
    <source>
        <dbReference type="EMBL" id="KAK5096018.1"/>
    </source>
</evidence>
<name>A0ABR0KGR8_9EURO</name>
<keyword evidence="1" id="KW-0472">Membrane</keyword>
<keyword evidence="1" id="KW-1133">Transmembrane helix</keyword>
<keyword evidence="3" id="KW-1185">Reference proteome</keyword>
<reference evidence="2 3" key="1">
    <citation type="submission" date="2023-08" db="EMBL/GenBank/DDBJ databases">
        <title>Black Yeasts Isolated from many extreme environments.</title>
        <authorList>
            <person name="Coleine C."/>
            <person name="Stajich J.E."/>
            <person name="Selbmann L."/>
        </authorList>
    </citation>
    <scope>NUCLEOTIDE SEQUENCE [LARGE SCALE GENOMIC DNA]</scope>
    <source>
        <strain evidence="2 3">CCFEE 5885</strain>
    </source>
</reference>
<protein>
    <submittedName>
        <fullName evidence="2">Uncharacterized protein</fullName>
    </submittedName>
</protein>
<proteinExistence type="predicted"/>
<dbReference type="EMBL" id="JAVRRG010000024">
    <property type="protein sequence ID" value="KAK5096018.1"/>
    <property type="molecule type" value="Genomic_DNA"/>
</dbReference>
<gene>
    <name evidence="2" type="ORF">LTR24_002717</name>
</gene>
<organism evidence="2 3">
    <name type="scientific">Lithohypha guttulata</name>
    <dbReference type="NCBI Taxonomy" id="1690604"/>
    <lineage>
        <taxon>Eukaryota</taxon>
        <taxon>Fungi</taxon>
        <taxon>Dikarya</taxon>
        <taxon>Ascomycota</taxon>
        <taxon>Pezizomycotina</taxon>
        <taxon>Eurotiomycetes</taxon>
        <taxon>Chaetothyriomycetidae</taxon>
        <taxon>Chaetothyriales</taxon>
        <taxon>Trichomeriaceae</taxon>
        <taxon>Lithohypha</taxon>
    </lineage>
</organism>
<sequence length="130" mass="13575">MSASKSDRCVSKNKNDNEYKMERQKNSRWPSICMYSGRIMMWFARLVEQARVRVFGGFGGCCGGAFGVGLSGVLGLVAVVVAVGSVAAKQQLGLGTVGFVVALLGQDVVLGGGMGGMVGGGKFPPVLKLR</sequence>